<feature type="transmembrane region" description="Helical" evidence="1">
    <location>
        <begin position="27"/>
        <end position="47"/>
    </location>
</feature>
<dbReference type="AlphaFoldDB" id="A0A223D4G0"/>
<evidence type="ECO:0000313" key="3">
    <source>
        <dbReference type="Proteomes" id="UP000214688"/>
    </source>
</evidence>
<keyword evidence="3" id="KW-1185">Reference proteome</keyword>
<evidence type="ECO:0008006" key="4">
    <source>
        <dbReference type="Google" id="ProtNLM"/>
    </source>
</evidence>
<feature type="transmembrane region" description="Helical" evidence="1">
    <location>
        <begin position="118"/>
        <end position="151"/>
    </location>
</feature>
<dbReference type="EMBL" id="CP022657">
    <property type="protein sequence ID" value="ASS76313.1"/>
    <property type="molecule type" value="Genomic_DNA"/>
</dbReference>
<protein>
    <recommendedName>
        <fullName evidence="4">Yip1 domain-containing protein</fullName>
    </recommendedName>
</protein>
<sequence>MLSLLGGLMFRPQETLQKLLQKPDSDLAGRLVNVVTALMMVNLAFYFASEPFFEKQFGIYKWLFVLLLPPVQFLLQRFLFGITSRLGLLMFASDRLPVDPQERKAKWGLLKKYYPYTYYPSVVMSVLAAPLNTTFFSILLVLIGVIYMYLLRVHLLKQVFGISGTVAFWGPVLVELLISFALTIVIFILSFIAVTMFHIAL</sequence>
<name>A0A223D4G0_9BACL</name>
<feature type="transmembrane region" description="Helical" evidence="1">
    <location>
        <begin position="59"/>
        <end position="80"/>
    </location>
</feature>
<keyword evidence="1" id="KW-0812">Transmembrane</keyword>
<evidence type="ECO:0000256" key="1">
    <source>
        <dbReference type="SAM" id="Phobius"/>
    </source>
</evidence>
<feature type="transmembrane region" description="Helical" evidence="1">
    <location>
        <begin position="172"/>
        <end position="200"/>
    </location>
</feature>
<proteinExistence type="predicted"/>
<dbReference type="OrthoDB" id="2381481at2"/>
<organism evidence="2 3">
    <name type="scientific">Tumebacillus algifaecis</name>
    <dbReference type="NCBI Taxonomy" id="1214604"/>
    <lineage>
        <taxon>Bacteria</taxon>
        <taxon>Bacillati</taxon>
        <taxon>Bacillota</taxon>
        <taxon>Bacilli</taxon>
        <taxon>Bacillales</taxon>
        <taxon>Alicyclobacillaceae</taxon>
        <taxon>Tumebacillus</taxon>
    </lineage>
</organism>
<dbReference type="RefSeq" id="WP_094237546.1">
    <property type="nucleotide sequence ID" value="NZ_CP022657.1"/>
</dbReference>
<evidence type="ECO:0000313" key="2">
    <source>
        <dbReference type="EMBL" id="ASS76313.1"/>
    </source>
</evidence>
<reference evidence="2 3" key="1">
    <citation type="journal article" date="2015" name="Int. J. Syst. Evol. Microbiol.">
        <title>Tumebacillus algifaecis sp. nov., isolated from decomposing algal scum.</title>
        <authorList>
            <person name="Wu Y.F."/>
            <person name="Zhang B."/>
            <person name="Xing P."/>
            <person name="Wu Q.L."/>
            <person name="Liu S.J."/>
        </authorList>
    </citation>
    <scope>NUCLEOTIDE SEQUENCE [LARGE SCALE GENOMIC DNA]</scope>
    <source>
        <strain evidence="2 3">THMBR28</strain>
    </source>
</reference>
<gene>
    <name evidence="2" type="ORF">CIG75_16075</name>
</gene>
<keyword evidence="1" id="KW-1133">Transmembrane helix</keyword>
<keyword evidence="1" id="KW-0472">Membrane</keyword>
<dbReference type="KEGG" id="tab:CIG75_16075"/>
<dbReference type="Proteomes" id="UP000214688">
    <property type="component" value="Chromosome"/>
</dbReference>
<accession>A0A223D4G0</accession>